<evidence type="ECO:0000259" key="1">
    <source>
        <dbReference type="Pfam" id="PF00881"/>
    </source>
</evidence>
<accession>F7NGP8</accession>
<reference evidence="2 3" key="1">
    <citation type="journal article" date="2011" name="EMBO J.">
        <title>Structural diversity of bacterial flagellar motors.</title>
        <authorList>
            <person name="Chen S."/>
            <person name="Beeby M."/>
            <person name="Murphy G.E."/>
            <person name="Leadbetter J.R."/>
            <person name="Hendrixson D.R."/>
            <person name="Briegel A."/>
            <person name="Li Z."/>
            <person name="Shi J."/>
            <person name="Tocheva E.I."/>
            <person name="Muller A."/>
            <person name="Dobro M.J."/>
            <person name="Jensen G.J."/>
        </authorList>
    </citation>
    <scope>NUCLEOTIDE SEQUENCE [LARGE SCALE GENOMIC DNA]</scope>
    <source>
        <strain evidence="2 3">DSM 6540</strain>
    </source>
</reference>
<comment type="caution">
    <text evidence="2">The sequence shown here is derived from an EMBL/GenBank/DDBJ whole genome shotgun (WGS) entry which is preliminary data.</text>
</comment>
<dbReference type="GO" id="GO:0016491">
    <property type="term" value="F:oxidoreductase activity"/>
    <property type="evidence" value="ECO:0007669"/>
    <property type="project" value="InterPro"/>
</dbReference>
<evidence type="ECO:0000313" key="3">
    <source>
        <dbReference type="Proteomes" id="UP000003240"/>
    </source>
</evidence>
<sequence length="212" mass="23023">MSLFPFLAKRHSVRKFKDQPVPKDDIVKLLEAATLAPSGKNKQNWHFVVITNKDKISHIAQLVAEKNASLAALHTDPEKKKIIQSSAAYHTIFKNAPVLILIYAGPYDSIGDGLREAGVISAEEFHALVRPNPGVQNIAAAMENLQLAAADLGYGGCWMTGPTYAAREISKYLGFEKPGYYLAALTPLGVPADDKLSSPPRKPVADVATFIE</sequence>
<protein>
    <submittedName>
        <fullName evidence="2">Nitroreductase</fullName>
    </submittedName>
</protein>
<proteinExistence type="predicted"/>
<feature type="domain" description="Nitroreductase" evidence="1">
    <location>
        <begin position="8"/>
        <end position="188"/>
    </location>
</feature>
<name>F7NGP8_9FIRM</name>
<dbReference type="eggNOG" id="COG0778">
    <property type="taxonomic scope" value="Bacteria"/>
</dbReference>
<dbReference type="InterPro" id="IPR029479">
    <property type="entry name" value="Nitroreductase"/>
</dbReference>
<dbReference type="PANTHER" id="PTHR23026">
    <property type="entry name" value="NADPH NITROREDUCTASE"/>
    <property type="match status" value="1"/>
</dbReference>
<dbReference type="InterPro" id="IPR050627">
    <property type="entry name" value="Nitroreductase/BluB"/>
</dbReference>
<dbReference type="AlphaFoldDB" id="F7NGP8"/>
<dbReference type="RefSeq" id="WP_004093874.1">
    <property type="nucleotide sequence ID" value="NZ_AFGF01000049.1"/>
</dbReference>
<dbReference type="Pfam" id="PF00881">
    <property type="entry name" value="Nitroreductase"/>
    <property type="match status" value="1"/>
</dbReference>
<keyword evidence="3" id="KW-1185">Reference proteome</keyword>
<dbReference type="STRING" id="1009370.ALO_06180"/>
<evidence type="ECO:0000313" key="2">
    <source>
        <dbReference type="EMBL" id="EGO64852.1"/>
    </source>
</evidence>
<dbReference type="PANTHER" id="PTHR23026:SF123">
    <property type="entry name" value="NAD(P)H NITROREDUCTASE RV3131-RELATED"/>
    <property type="match status" value="1"/>
</dbReference>
<organism evidence="2 3">
    <name type="scientific">Acetonema longum DSM 6540</name>
    <dbReference type="NCBI Taxonomy" id="1009370"/>
    <lineage>
        <taxon>Bacteria</taxon>
        <taxon>Bacillati</taxon>
        <taxon>Bacillota</taxon>
        <taxon>Negativicutes</taxon>
        <taxon>Acetonemataceae</taxon>
        <taxon>Acetonema</taxon>
    </lineage>
</organism>
<dbReference type="OrthoDB" id="9783470at2"/>
<dbReference type="Proteomes" id="UP000003240">
    <property type="component" value="Unassembled WGS sequence"/>
</dbReference>
<dbReference type="SUPFAM" id="SSF55469">
    <property type="entry name" value="FMN-dependent nitroreductase-like"/>
    <property type="match status" value="1"/>
</dbReference>
<dbReference type="Gene3D" id="3.40.109.10">
    <property type="entry name" value="NADH Oxidase"/>
    <property type="match status" value="1"/>
</dbReference>
<dbReference type="EMBL" id="AFGF01000049">
    <property type="protein sequence ID" value="EGO64852.1"/>
    <property type="molecule type" value="Genomic_DNA"/>
</dbReference>
<gene>
    <name evidence="2" type="ORF">ALO_06180</name>
</gene>
<dbReference type="InterPro" id="IPR000415">
    <property type="entry name" value="Nitroreductase-like"/>
</dbReference>